<dbReference type="EMBL" id="CM001889">
    <property type="protein sequence ID" value="EOY47531.1"/>
    <property type="molecule type" value="Genomic_DNA"/>
</dbReference>
<accession>A0A7U9HCA8</accession>
<evidence type="ECO:0000259" key="4">
    <source>
        <dbReference type="Pfam" id="PF21761"/>
    </source>
</evidence>
<name>A0A7U9HCA8_STRLI</name>
<dbReference type="InterPro" id="IPR051265">
    <property type="entry name" value="HIBADH-related_NP60_sf"/>
</dbReference>
<dbReference type="Gene3D" id="3.40.50.720">
    <property type="entry name" value="NAD(P)-binding Rossmann-like Domain"/>
    <property type="match status" value="1"/>
</dbReference>
<feature type="domain" description="NADPH-dependent reductive aminase-like C-terminal" evidence="4">
    <location>
        <begin position="167"/>
        <end position="292"/>
    </location>
</feature>
<dbReference type="SUPFAM" id="SSF51735">
    <property type="entry name" value="NAD(P)-binding Rossmann-fold domains"/>
    <property type="match status" value="1"/>
</dbReference>
<feature type="domain" description="6-phosphogluconate dehydrogenase NADP-binding" evidence="3">
    <location>
        <begin position="13"/>
        <end position="157"/>
    </location>
</feature>
<sequence>MTDKTPAARIPLTVLGTGAMGTALVRAWLAAGHPVTVWNRTTARTGALAAEGAAVAASAAEAVAASRLVIVCLLDDASVGAALDGAGLTGRDLVNLTTGTPAEGRARAGWARERGARFLDGGIMAVPPMIGSPESGGYVFYSGSAELFEEHRDTLAVPAGTRYVGEDAGFAALHDVALLSAMSGMFAGIMHAFALIGPEDIAPRDFAPLLVSWLGAMTGSARPAADRIESGDYAKDVVSNLAMQVAGNATLLRTAAEQGVSPELLTPYTALLERWLAEGHGTEDTTGAVELLNLRRTAASTRSDHVMDKTC</sequence>
<dbReference type="InterPro" id="IPR036291">
    <property type="entry name" value="NAD(P)-bd_dom_sf"/>
</dbReference>
<reference evidence="6" key="1">
    <citation type="journal article" date="2013" name="Genome Biol. Evol.">
        <title>The genome sequence of Streptomyces lividans 66 reveals a novel tRNA-dependent peptide biosynthetic system within a metal-related genomic island.</title>
        <authorList>
            <person name="Cruz-Morales P."/>
            <person name="Vijgenboom E."/>
            <person name="Iruegas-Bocardo F."/>
            <person name="Girard G."/>
            <person name="Yanez-Guerra L.A."/>
            <person name="Ramos-Aboites H.E."/>
            <person name="Pernodet J.L."/>
            <person name="Anne J."/>
            <person name="van Wezel G.P."/>
            <person name="Barona-Gomez F."/>
        </authorList>
    </citation>
    <scope>NUCLEOTIDE SEQUENCE [LARGE SCALE GENOMIC DNA]</scope>
    <source>
        <strain evidence="6">1326</strain>
    </source>
</reference>
<dbReference type="InterPro" id="IPR015815">
    <property type="entry name" value="HIBADH-related"/>
</dbReference>
<dbReference type="Pfam" id="PF21761">
    <property type="entry name" value="RedAm-like_C"/>
    <property type="match status" value="1"/>
</dbReference>
<gene>
    <name evidence="5" type="ORF">SLI_2816</name>
</gene>
<organism evidence="5 6">
    <name type="scientific">Streptomyces lividans 1326</name>
    <dbReference type="NCBI Taxonomy" id="1200984"/>
    <lineage>
        <taxon>Bacteria</taxon>
        <taxon>Bacillati</taxon>
        <taxon>Actinomycetota</taxon>
        <taxon>Actinomycetes</taxon>
        <taxon>Kitasatosporales</taxon>
        <taxon>Streptomycetaceae</taxon>
        <taxon>Streptomyces</taxon>
    </lineage>
</organism>
<comment type="similarity">
    <text evidence="1">Belongs to the HIBADH-related family.</text>
</comment>
<dbReference type="GO" id="GO:0050661">
    <property type="term" value="F:NADP binding"/>
    <property type="evidence" value="ECO:0007669"/>
    <property type="project" value="InterPro"/>
</dbReference>
<keyword evidence="2" id="KW-0560">Oxidoreductase</keyword>
<dbReference type="PANTHER" id="PTHR43580">
    <property type="entry name" value="OXIDOREDUCTASE GLYR1-RELATED"/>
    <property type="match status" value="1"/>
</dbReference>
<proteinExistence type="inferred from homology"/>
<dbReference type="InterPro" id="IPR013328">
    <property type="entry name" value="6PGD_dom2"/>
</dbReference>
<evidence type="ECO:0000256" key="1">
    <source>
        <dbReference type="ARBA" id="ARBA00009080"/>
    </source>
</evidence>
<dbReference type="Proteomes" id="UP000014062">
    <property type="component" value="Chromosome"/>
</dbReference>
<dbReference type="RefSeq" id="WP_003976322.1">
    <property type="nucleotide sequence ID" value="NZ_CM001889.1"/>
</dbReference>
<protein>
    <submittedName>
        <fullName evidence="5">Putative dehydrogenase</fullName>
    </submittedName>
</protein>
<evidence type="ECO:0000313" key="5">
    <source>
        <dbReference type="EMBL" id="EOY47531.1"/>
    </source>
</evidence>
<dbReference type="AlphaFoldDB" id="A0A7U9HCA8"/>
<evidence type="ECO:0000259" key="3">
    <source>
        <dbReference type="Pfam" id="PF03446"/>
    </source>
</evidence>
<dbReference type="Pfam" id="PF03446">
    <property type="entry name" value="NAD_binding_2"/>
    <property type="match status" value="1"/>
</dbReference>
<dbReference type="GO" id="GO:0016491">
    <property type="term" value="F:oxidoreductase activity"/>
    <property type="evidence" value="ECO:0007669"/>
    <property type="project" value="UniProtKB-KW"/>
</dbReference>
<dbReference type="InterPro" id="IPR048666">
    <property type="entry name" value="RedAm-like_C"/>
</dbReference>
<dbReference type="InterPro" id="IPR006115">
    <property type="entry name" value="6PGDH_NADP-bd"/>
</dbReference>
<evidence type="ECO:0000313" key="6">
    <source>
        <dbReference type="Proteomes" id="UP000014062"/>
    </source>
</evidence>
<evidence type="ECO:0000256" key="2">
    <source>
        <dbReference type="ARBA" id="ARBA00023002"/>
    </source>
</evidence>
<dbReference type="Gene3D" id="1.10.1040.10">
    <property type="entry name" value="N-(1-d-carboxylethyl)-l-norvaline Dehydrogenase, domain 2"/>
    <property type="match status" value="1"/>
</dbReference>
<dbReference type="PANTHER" id="PTHR43580:SF2">
    <property type="entry name" value="CYTOKINE-LIKE NUCLEAR FACTOR N-PAC"/>
    <property type="match status" value="1"/>
</dbReference>
<dbReference type="PIRSF" id="PIRSF000103">
    <property type="entry name" value="HIBADH"/>
    <property type="match status" value="1"/>
</dbReference>